<protein>
    <submittedName>
        <fullName evidence="2">Uncharacterized protein</fullName>
    </submittedName>
</protein>
<name>A0A0E9NLX7_SAICN</name>
<accession>A0A0E9NLX7</accession>
<evidence type="ECO:0000256" key="1">
    <source>
        <dbReference type="SAM" id="MobiDB-lite"/>
    </source>
</evidence>
<dbReference type="EMBL" id="BACD03000036">
    <property type="protein sequence ID" value="GAO50696.1"/>
    <property type="molecule type" value="Genomic_DNA"/>
</dbReference>
<comment type="caution">
    <text evidence="2">The sequence shown here is derived from an EMBL/GenBank/DDBJ whole genome shotgun (WGS) entry which is preliminary data.</text>
</comment>
<reference evidence="2 3" key="3">
    <citation type="journal article" date="2015" name="Genome Announc.">
        <title>Draft Genome Sequence of the Archiascomycetous Yeast Saitoella complicata.</title>
        <authorList>
            <person name="Yamauchi K."/>
            <person name="Kondo S."/>
            <person name="Hamamoto M."/>
            <person name="Takahashi Y."/>
            <person name="Ogura Y."/>
            <person name="Hayashi T."/>
            <person name="Nishida H."/>
        </authorList>
    </citation>
    <scope>NUCLEOTIDE SEQUENCE [LARGE SCALE GENOMIC DNA]</scope>
    <source>
        <strain evidence="2 3">NRRL Y-17804</strain>
    </source>
</reference>
<reference evidence="2 3" key="1">
    <citation type="journal article" date="2011" name="J. Gen. Appl. Microbiol.">
        <title>Draft genome sequencing of the enigmatic yeast Saitoella complicata.</title>
        <authorList>
            <person name="Nishida H."/>
            <person name="Hamamoto M."/>
            <person name="Sugiyama J."/>
        </authorList>
    </citation>
    <scope>NUCLEOTIDE SEQUENCE [LARGE SCALE GENOMIC DNA]</scope>
    <source>
        <strain evidence="2 3">NRRL Y-17804</strain>
    </source>
</reference>
<keyword evidence="3" id="KW-1185">Reference proteome</keyword>
<organism evidence="2 3">
    <name type="scientific">Saitoella complicata (strain BCRC 22490 / CBS 7301 / JCM 7358 / NBRC 10748 / NRRL Y-17804)</name>
    <dbReference type="NCBI Taxonomy" id="698492"/>
    <lineage>
        <taxon>Eukaryota</taxon>
        <taxon>Fungi</taxon>
        <taxon>Dikarya</taxon>
        <taxon>Ascomycota</taxon>
        <taxon>Taphrinomycotina</taxon>
        <taxon>Taphrinomycotina incertae sedis</taxon>
        <taxon>Saitoella</taxon>
    </lineage>
</organism>
<reference evidence="2 3" key="2">
    <citation type="journal article" date="2014" name="J. Gen. Appl. Microbiol.">
        <title>The early diverging ascomycetous budding yeast Saitoella complicata has three histone deacetylases belonging to the Clr6, Hos2, and Rpd3 lineages.</title>
        <authorList>
            <person name="Nishida H."/>
            <person name="Matsumoto T."/>
            <person name="Kondo S."/>
            <person name="Hamamoto M."/>
            <person name="Yoshikawa H."/>
        </authorList>
    </citation>
    <scope>NUCLEOTIDE SEQUENCE [LARGE SCALE GENOMIC DNA]</scope>
    <source>
        <strain evidence="2 3">NRRL Y-17804</strain>
    </source>
</reference>
<gene>
    <name evidence="2" type="ORF">G7K_4817-t1</name>
</gene>
<proteinExistence type="predicted"/>
<evidence type="ECO:0000313" key="2">
    <source>
        <dbReference type="EMBL" id="GAO50696.1"/>
    </source>
</evidence>
<feature type="region of interest" description="Disordered" evidence="1">
    <location>
        <begin position="51"/>
        <end position="70"/>
    </location>
</feature>
<evidence type="ECO:0000313" key="3">
    <source>
        <dbReference type="Proteomes" id="UP000033140"/>
    </source>
</evidence>
<dbReference type="AlphaFoldDB" id="A0A0E9NLX7"/>
<dbReference type="Proteomes" id="UP000033140">
    <property type="component" value="Unassembled WGS sequence"/>
</dbReference>
<sequence>MRLYELCHLTNELPDVAISAARTEPPQTSENVHAAIKNDLLFLGPQRSNPYRIANANDNRPHVQCSSSRR</sequence>